<accession>A0AAV2JDC3</accession>
<sequence>MQHYPRAAAEVKLNSCDSVAIGHPACSWALPKPLLLMLPPHQASATVSAPGYLSPVCPDMLPDSEA</sequence>
<evidence type="ECO:0000313" key="1">
    <source>
        <dbReference type="EMBL" id="CAL1574133.1"/>
    </source>
</evidence>
<name>A0AAV2JDC3_KNICA</name>
<reference evidence="1 2" key="1">
    <citation type="submission" date="2024-04" db="EMBL/GenBank/DDBJ databases">
        <authorList>
            <person name="Waldvogel A.-M."/>
            <person name="Schoenle A."/>
        </authorList>
    </citation>
    <scope>NUCLEOTIDE SEQUENCE [LARGE SCALE GENOMIC DNA]</scope>
</reference>
<gene>
    <name evidence="1" type="ORF">KC01_LOCUS5896</name>
</gene>
<organism evidence="1 2">
    <name type="scientific">Knipowitschia caucasica</name>
    <name type="common">Caucasian dwarf goby</name>
    <name type="synonym">Pomatoschistus caucasicus</name>
    <dbReference type="NCBI Taxonomy" id="637954"/>
    <lineage>
        <taxon>Eukaryota</taxon>
        <taxon>Metazoa</taxon>
        <taxon>Chordata</taxon>
        <taxon>Craniata</taxon>
        <taxon>Vertebrata</taxon>
        <taxon>Euteleostomi</taxon>
        <taxon>Actinopterygii</taxon>
        <taxon>Neopterygii</taxon>
        <taxon>Teleostei</taxon>
        <taxon>Neoteleostei</taxon>
        <taxon>Acanthomorphata</taxon>
        <taxon>Gobiaria</taxon>
        <taxon>Gobiiformes</taxon>
        <taxon>Gobioidei</taxon>
        <taxon>Gobiidae</taxon>
        <taxon>Gobiinae</taxon>
        <taxon>Knipowitschia</taxon>
    </lineage>
</organism>
<protein>
    <submittedName>
        <fullName evidence="1">Uncharacterized protein</fullName>
    </submittedName>
</protein>
<dbReference type="EMBL" id="OZ035833">
    <property type="protein sequence ID" value="CAL1574133.1"/>
    <property type="molecule type" value="Genomic_DNA"/>
</dbReference>
<evidence type="ECO:0000313" key="2">
    <source>
        <dbReference type="Proteomes" id="UP001497482"/>
    </source>
</evidence>
<dbReference type="Proteomes" id="UP001497482">
    <property type="component" value="Chromosome 11"/>
</dbReference>
<keyword evidence="2" id="KW-1185">Reference proteome</keyword>
<proteinExistence type="predicted"/>
<dbReference type="AlphaFoldDB" id="A0AAV2JDC3"/>